<protein>
    <submittedName>
        <fullName evidence="9">Zinc transporter 9</fullName>
    </submittedName>
</protein>
<evidence type="ECO:0000256" key="2">
    <source>
        <dbReference type="ARBA" id="ARBA00008873"/>
    </source>
</evidence>
<dbReference type="InterPro" id="IPR002524">
    <property type="entry name" value="Cation_efflux"/>
</dbReference>
<sequence length="450" mass="50937">MKISNFREFRQSLRMDKLISSKIWKDVKPGYNYEKGPNDPTYISGERAMYIYGLTQKELGVLRKVRLRSAHNFDKNHMICYLEKDVERLCREKGNTPKPTENSCVGSCQPPLSEINVSKNNFKVLGVAISSNVVILFAKFSTFLYTGSTSILCFNLIVLMIGSYYSSKEPAQEHPYGWTRARHISSLISSVTAFSVGTTISVTEGFYALKHGSELDSLNLALSVLGLSFVAESCSLIVVVKNIVKMYTTREHSNIFSTNFLHYLRTFADPINMAILMEDVVAILGVSIAFVCILTSRYYKSSVPDSIGSISIGVLLGISAFLLTKRNINFLLERSIDRSKLEAIIDFIEGDKIVRSVHDVKATMMGSGRVKFKAEINYDGPELAKAYLRSRDVHELLTDIRRIKTKKQLKNFTINHTTKVMDCLGRENDRLEQKIMKKFPELRHIDLETL</sequence>
<dbReference type="OrthoDB" id="435980at2759"/>
<dbReference type="OMA" id="GIQNLWT"/>
<feature type="domain" description="Cation efflux protein transmembrane" evidence="8">
    <location>
        <begin position="127"/>
        <end position="331"/>
    </location>
</feature>
<dbReference type="CDD" id="cd21078">
    <property type="entry name" value="NTD_ZNT9"/>
    <property type="match status" value="1"/>
</dbReference>
<evidence type="ECO:0000256" key="3">
    <source>
        <dbReference type="ARBA" id="ARBA00022448"/>
    </source>
</evidence>
<evidence type="ECO:0000313" key="10">
    <source>
        <dbReference type="Proteomes" id="UP000031668"/>
    </source>
</evidence>
<dbReference type="InterPro" id="IPR027469">
    <property type="entry name" value="Cation_efflux_TMD_sf"/>
</dbReference>
<feature type="transmembrane region" description="Helical" evidence="7">
    <location>
        <begin position="220"/>
        <end position="240"/>
    </location>
</feature>
<dbReference type="EMBL" id="JWZT01002484">
    <property type="protein sequence ID" value="KII69269.1"/>
    <property type="molecule type" value="Genomic_DNA"/>
</dbReference>
<evidence type="ECO:0000313" key="9">
    <source>
        <dbReference type="EMBL" id="KII69269.1"/>
    </source>
</evidence>
<evidence type="ECO:0000256" key="6">
    <source>
        <dbReference type="ARBA" id="ARBA00023136"/>
    </source>
</evidence>
<comment type="similarity">
    <text evidence="2">Belongs to the cation diffusion facilitator (CDF) transporter (TC 2.A.4) family. SLC30A subfamily.</text>
</comment>
<dbReference type="InterPro" id="IPR058533">
    <property type="entry name" value="Cation_efflux_TM"/>
</dbReference>
<dbReference type="GO" id="GO:0016020">
    <property type="term" value="C:membrane"/>
    <property type="evidence" value="ECO:0007669"/>
    <property type="project" value="UniProtKB-SubCell"/>
</dbReference>
<dbReference type="InterPro" id="IPR040177">
    <property type="entry name" value="SLC30A9"/>
</dbReference>
<evidence type="ECO:0000256" key="1">
    <source>
        <dbReference type="ARBA" id="ARBA00004141"/>
    </source>
</evidence>
<dbReference type="SUPFAM" id="SSF161111">
    <property type="entry name" value="Cation efflux protein transmembrane domain-like"/>
    <property type="match status" value="1"/>
</dbReference>
<gene>
    <name evidence="9" type="ORF">RF11_03571</name>
</gene>
<dbReference type="GO" id="GO:0008324">
    <property type="term" value="F:monoatomic cation transmembrane transporter activity"/>
    <property type="evidence" value="ECO:0007669"/>
    <property type="project" value="InterPro"/>
</dbReference>
<keyword evidence="6 7" id="KW-0472">Membrane</keyword>
<comment type="subcellular location">
    <subcellularLocation>
        <location evidence="1">Membrane</location>
        <topology evidence="1">Multi-pass membrane protein</topology>
    </subcellularLocation>
</comment>
<feature type="transmembrane region" description="Helical" evidence="7">
    <location>
        <begin position="187"/>
        <end position="208"/>
    </location>
</feature>
<keyword evidence="3" id="KW-0813">Transport</keyword>
<dbReference type="Pfam" id="PF01545">
    <property type="entry name" value="Cation_efflux"/>
    <property type="match status" value="1"/>
</dbReference>
<keyword evidence="4 7" id="KW-0812">Transmembrane</keyword>
<dbReference type="GO" id="GO:0006829">
    <property type="term" value="P:zinc ion transport"/>
    <property type="evidence" value="ECO:0007669"/>
    <property type="project" value="InterPro"/>
</dbReference>
<evidence type="ECO:0000256" key="4">
    <source>
        <dbReference type="ARBA" id="ARBA00022692"/>
    </source>
</evidence>
<dbReference type="GO" id="GO:0005783">
    <property type="term" value="C:endoplasmic reticulum"/>
    <property type="evidence" value="ECO:0007669"/>
    <property type="project" value="TreeGrafter"/>
</dbReference>
<name>A0A0C2IV62_THEKT</name>
<feature type="transmembrane region" description="Helical" evidence="7">
    <location>
        <begin position="144"/>
        <end position="166"/>
    </location>
</feature>
<comment type="caution">
    <text evidence="9">The sequence shown here is derived from an EMBL/GenBank/DDBJ whole genome shotgun (WGS) entry which is preliminary data.</text>
</comment>
<keyword evidence="10" id="KW-1185">Reference proteome</keyword>
<evidence type="ECO:0000256" key="5">
    <source>
        <dbReference type="ARBA" id="ARBA00022989"/>
    </source>
</evidence>
<organism evidence="9 10">
    <name type="scientific">Thelohanellus kitauei</name>
    <name type="common">Myxosporean</name>
    <dbReference type="NCBI Taxonomy" id="669202"/>
    <lineage>
        <taxon>Eukaryota</taxon>
        <taxon>Metazoa</taxon>
        <taxon>Cnidaria</taxon>
        <taxon>Myxozoa</taxon>
        <taxon>Myxosporea</taxon>
        <taxon>Bivalvulida</taxon>
        <taxon>Platysporina</taxon>
        <taxon>Myxobolidae</taxon>
        <taxon>Thelohanellus</taxon>
    </lineage>
</organism>
<dbReference type="NCBIfam" id="TIGR01297">
    <property type="entry name" value="CDF"/>
    <property type="match status" value="1"/>
</dbReference>
<reference evidence="9 10" key="1">
    <citation type="journal article" date="2014" name="Genome Biol. Evol.">
        <title>The genome of the myxosporean Thelohanellus kitauei shows adaptations to nutrient acquisition within its fish host.</title>
        <authorList>
            <person name="Yang Y."/>
            <person name="Xiong J."/>
            <person name="Zhou Z."/>
            <person name="Huo F."/>
            <person name="Miao W."/>
            <person name="Ran C."/>
            <person name="Liu Y."/>
            <person name="Zhang J."/>
            <person name="Feng J."/>
            <person name="Wang M."/>
            <person name="Wang M."/>
            <person name="Wang L."/>
            <person name="Yao B."/>
        </authorList>
    </citation>
    <scope>NUCLEOTIDE SEQUENCE [LARGE SCALE GENOMIC DNA]</scope>
    <source>
        <strain evidence="9">Wuqing</strain>
    </source>
</reference>
<dbReference type="PANTHER" id="PTHR13414:SF9">
    <property type="entry name" value="PROTON-COUPLED ZINC ANTIPORTER SLC30A9, MITOCHONDRIAL"/>
    <property type="match status" value="1"/>
</dbReference>
<dbReference type="Gene3D" id="1.20.1510.10">
    <property type="entry name" value="Cation efflux protein transmembrane domain"/>
    <property type="match status" value="1"/>
</dbReference>
<feature type="transmembrane region" description="Helical" evidence="7">
    <location>
        <begin position="280"/>
        <end position="300"/>
    </location>
</feature>
<accession>A0A0C2IV62</accession>
<feature type="transmembrane region" description="Helical" evidence="7">
    <location>
        <begin position="306"/>
        <end position="324"/>
    </location>
</feature>
<proteinExistence type="inferred from homology"/>
<evidence type="ECO:0000256" key="7">
    <source>
        <dbReference type="SAM" id="Phobius"/>
    </source>
</evidence>
<dbReference type="Proteomes" id="UP000031668">
    <property type="component" value="Unassembled WGS sequence"/>
</dbReference>
<dbReference type="PANTHER" id="PTHR13414">
    <property type="entry name" value="HUEL-CATION TRANSPORTER"/>
    <property type="match status" value="1"/>
</dbReference>
<dbReference type="GO" id="GO:0006882">
    <property type="term" value="P:intracellular zinc ion homeostasis"/>
    <property type="evidence" value="ECO:0007669"/>
    <property type="project" value="TreeGrafter"/>
</dbReference>
<dbReference type="AlphaFoldDB" id="A0A0C2IV62"/>
<evidence type="ECO:0000259" key="8">
    <source>
        <dbReference type="Pfam" id="PF01545"/>
    </source>
</evidence>
<keyword evidence="5 7" id="KW-1133">Transmembrane helix</keyword>